<evidence type="ECO:0000259" key="3">
    <source>
        <dbReference type="Pfam" id="PF26648"/>
    </source>
</evidence>
<dbReference type="EMBL" id="WVTA01000007">
    <property type="protein sequence ID" value="KAK3208803.1"/>
    <property type="molecule type" value="Genomic_DNA"/>
</dbReference>
<dbReference type="SUPFAM" id="SSF49344">
    <property type="entry name" value="CBD9-like"/>
    <property type="match status" value="1"/>
</dbReference>
<dbReference type="CDD" id="cd09630">
    <property type="entry name" value="CDH_like_cytochrome"/>
    <property type="match status" value="1"/>
</dbReference>
<evidence type="ECO:0000313" key="4">
    <source>
        <dbReference type="EMBL" id="KAK3208803.1"/>
    </source>
</evidence>
<dbReference type="Pfam" id="PF16010">
    <property type="entry name" value="CDH-cyt"/>
    <property type="match status" value="1"/>
</dbReference>
<dbReference type="PANTHER" id="PTHR47797:SF5">
    <property type="entry name" value="CELLOBIOSE DEHYDROGENASE CYTOCHROME DOMAIN-CONTAINING PROTEIN"/>
    <property type="match status" value="1"/>
</dbReference>
<dbReference type="Pfam" id="PF22807">
    <property type="entry name" value="TrAA12"/>
    <property type="match status" value="1"/>
</dbReference>
<dbReference type="SUPFAM" id="SSF50952">
    <property type="entry name" value="Soluble quinoprotein glucose dehydrogenase"/>
    <property type="match status" value="1"/>
</dbReference>
<dbReference type="InterPro" id="IPR015920">
    <property type="entry name" value="Cellobiose_DH-like_cyt"/>
</dbReference>
<dbReference type="InterPro" id="IPR011041">
    <property type="entry name" value="Quinoprot_gluc/sorb_DH_b-prop"/>
</dbReference>
<dbReference type="InterPro" id="IPR058252">
    <property type="entry name" value="zf_Tbcl_4"/>
</dbReference>
<proteinExistence type="predicted"/>
<dbReference type="InterPro" id="IPR011042">
    <property type="entry name" value="6-blade_b-propeller_TolB-like"/>
</dbReference>
<dbReference type="PANTHER" id="PTHR47797">
    <property type="entry name" value="DEHYDROGENASE, PUTATIVE (AFU_ORTHOLOGUE AFUA_8G05805)-RELATED"/>
    <property type="match status" value="1"/>
</dbReference>
<name>A0AAN6RG02_9PLEO</name>
<dbReference type="AlphaFoldDB" id="A0AAN6RG02"/>
<feature type="domain" description="Probable treble clef zinc finger fungi" evidence="3">
    <location>
        <begin position="679"/>
        <end position="711"/>
    </location>
</feature>
<keyword evidence="5" id="KW-1185">Reference proteome</keyword>
<accession>A0AAN6RG02</accession>
<organism evidence="4 5">
    <name type="scientific">Pseudopithomyces chartarum</name>
    <dbReference type="NCBI Taxonomy" id="1892770"/>
    <lineage>
        <taxon>Eukaryota</taxon>
        <taxon>Fungi</taxon>
        <taxon>Dikarya</taxon>
        <taxon>Ascomycota</taxon>
        <taxon>Pezizomycotina</taxon>
        <taxon>Dothideomycetes</taxon>
        <taxon>Pleosporomycetidae</taxon>
        <taxon>Pleosporales</taxon>
        <taxon>Massarineae</taxon>
        <taxon>Didymosphaeriaceae</taxon>
        <taxon>Pseudopithomyces</taxon>
    </lineage>
</organism>
<sequence>MPSYKLFGSAIALASYVIAQGEVESKIVCDAETKICYSSYTNAASGLTFGVALPKTTSDPYDAVIKVTAPIGTAWAGFAWGGQMVWNPLTVVWPNGTSGVASARFAFSISLPQGYDGAEHFLLKGTGTNSTHWTVNALCKGCTGWQDVDENRFVLNGTGTTQFAWAFGTSAVENPARNDSAFNVHADVGHWTHDLNAARIDNFEQLVKSNLLLTTPTASATAVPPANTVVTSIKSTGTSNAGAAIPASCSGAGNPSYQGVLASGWKATKVAGGLTLPRAIKFDDKGNMLIVQSGKGISYHAVGADGCITSTKMLVSLNSLNHGITLSVDGKTLYASSMTQVFSWPYDSAAGTVGTRSTVITGMVNGGSHLTRTLEIAPHAPNLLVVSHGSNSNIDTPTSNPSTGRAIIKVFDLSKLPTSGYNYASGGYTAGYGQRNDVGICWDINNQLWGVENSGDQFTRNGKDVHNNNPGEKIHFMGDVTKPNNNWYGYPTCFTIWQPSDFTDKQFKVGDWFVQSPTSSMNDDTCEQKATKPALTLFPHSAPIDCKFNADNSKMFITYHGSWNRSPTTGFKLVAVDFKKDANGSVPTIHLLPTQWTQLNRPLRSSSAMSRAYKRAGPPIPHTISDKHASKCYLHGSTDRTPSCAGFNTKLNPCKNTIALFRPGLWPVCGKHAHIDVPAARCQAVAFCGRTCDRLVKADSSFNLCTVHEKGANTLPCYLLKIPTEIRVNIFRRLLPESVPFHSGLRGPDGEESSYAALLRVNKQINGEAAFVLYDQVPFNVKILNREIRICNNKYSALGLFNGDEKQDQSEYSAGKTSLPKAIQRIRNFRISVCFNTYKYLDRAVKGISMEDQHILGLRESIRKFSEALVPVGSTTTWTRKPLISIEVIPRDWGRKQWRADETLAALALATEPLRLTGPVRRAIMNDIVFEELYRPTGTRTPFLRKRHENSTEWFKSEFKKFQSEWASMMESQKTIQSTLGECPGDWYKRALTADIQRKSAKGFMKMIHRIGLTTQHAVLGGTSIFEGLDGIAYLTQLAYEQYNLPALEMIREALKNRLMRYRKETQKDVDRIADSLLQIFARPEERLSMTETQLEASIFPEKMPNKGSSKELWPEMDISEFEWIPGPESRPVSEDRLRRYYLLDPGVRDSPEPLPYCVLKTPRVVRALRGP</sequence>
<comment type="caution">
    <text evidence="4">The sequence shown here is derived from an EMBL/GenBank/DDBJ whole genome shotgun (WGS) entry which is preliminary data.</text>
</comment>
<dbReference type="Gene3D" id="2.120.10.30">
    <property type="entry name" value="TolB, C-terminal domain"/>
    <property type="match status" value="1"/>
</dbReference>
<protein>
    <recommendedName>
        <fullName evidence="6">Cellobiose dehydrogenase cytochrome domain-containing protein</fullName>
    </recommendedName>
</protein>
<dbReference type="Pfam" id="PF26648">
    <property type="entry name" value="zf_Tbcl_4"/>
    <property type="match status" value="1"/>
</dbReference>
<dbReference type="Gene3D" id="2.60.40.1210">
    <property type="entry name" value="Cellobiose dehydrogenase, cytochrome domain"/>
    <property type="match status" value="1"/>
</dbReference>
<feature type="domain" description="Cellobiose dehydrogenase-like cytochrome" evidence="1">
    <location>
        <begin position="29"/>
        <end position="205"/>
    </location>
</feature>
<evidence type="ECO:0008006" key="6">
    <source>
        <dbReference type="Google" id="ProtNLM"/>
    </source>
</evidence>
<dbReference type="Proteomes" id="UP001280581">
    <property type="component" value="Unassembled WGS sequence"/>
</dbReference>
<dbReference type="InterPro" id="IPR054539">
    <property type="entry name" value="Beta-prop_PDH"/>
</dbReference>
<gene>
    <name evidence="4" type="ORF">GRF29_77g2030911</name>
</gene>
<reference evidence="4 5" key="1">
    <citation type="submission" date="2021-02" db="EMBL/GenBank/DDBJ databases">
        <title>Genome assembly of Pseudopithomyces chartarum.</title>
        <authorList>
            <person name="Jauregui R."/>
            <person name="Singh J."/>
            <person name="Voisey C."/>
        </authorList>
    </citation>
    <scope>NUCLEOTIDE SEQUENCE [LARGE SCALE GENOMIC DNA]</scope>
    <source>
        <strain evidence="4 5">AGR01</strain>
    </source>
</reference>
<evidence type="ECO:0000259" key="1">
    <source>
        <dbReference type="Pfam" id="PF16010"/>
    </source>
</evidence>
<feature type="domain" description="Pyrroloquinoline quinone-dependent pyranose dehydrogenase beta-propeller" evidence="2">
    <location>
        <begin position="261"/>
        <end position="587"/>
    </location>
</feature>
<evidence type="ECO:0000313" key="5">
    <source>
        <dbReference type="Proteomes" id="UP001280581"/>
    </source>
</evidence>
<evidence type="ECO:0000259" key="2">
    <source>
        <dbReference type="Pfam" id="PF22807"/>
    </source>
</evidence>